<dbReference type="RefSeq" id="WP_203940410.1">
    <property type="nucleotide sequence ID" value="NZ_BAAAGJ010000011.1"/>
</dbReference>
<comment type="caution">
    <text evidence="1">The sequence shown here is derived from an EMBL/GenBank/DDBJ whole genome shotgun (WGS) entry which is preliminary data.</text>
</comment>
<sequence length="74" mass="7636">MTPQDPHRRVAVVTGAESGIGRAIAAALARAGCDVGIAWYRDERHATDTAGRLGQGAQPHIAVDNAIAMASEQG</sequence>
<dbReference type="InterPro" id="IPR036291">
    <property type="entry name" value="NAD(P)-bd_dom_sf"/>
</dbReference>
<dbReference type="AlphaFoldDB" id="A0A8J3YBT4"/>
<accession>A0A8J3YBT4</accession>
<evidence type="ECO:0000313" key="2">
    <source>
        <dbReference type="Proteomes" id="UP000652013"/>
    </source>
</evidence>
<dbReference type="Proteomes" id="UP000652013">
    <property type="component" value="Unassembled WGS sequence"/>
</dbReference>
<dbReference type="EMBL" id="BOOY01000032">
    <property type="protein sequence ID" value="GIJ05194.1"/>
    <property type="molecule type" value="Genomic_DNA"/>
</dbReference>
<organism evidence="1 2">
    <name type="scientific">Spirilliplanes yamanashiensis</name>
    <dbReference type="NCBI Taxonomy" id="42233"/>
    <lineage>
        <taxon>Bacteria</taxon>
        <taxon>Bacillati</taxon>
        <taxon>Actinomycetota</taxon>
        <taxon>Actinomycetes</taxon>
        <taxon>Micromonosporales</taxon>
        <taxon>Micromonosporaceae</taxon>
        <taxon>Spirilliplanes</taxon>
    </lineage>
</organism>
<dbReference type="Gene3D" id="3.40.50.720">
    <property type="entry name" value="NAD(P)-binding Rossmann-like Domain"/>
    <property type="match status" value="1"/>
</dbReference>
<dbReference type="SUPFAM" id="SSF51735">
    <property type="entry name" value="NAD(P)-binding Rossmann-fold domains"/>
    <property type="match status" value="1"/>
</dbReference>
<evidence type="ECO:0008006" key="3">
    <source>
        <dbReference type="Google" id="ProtNLM"/>
    </source>
</evidence>
<name>A0A8J3YBT4_9ACTN</name>
<gene>
    <name evidence="1" type="ORF">Sya03_45460</name>
</gene>
<evidence type="ECO:0000313" key="1">
    <source>
        <dbReference type="EMBL" id="GIJ05194.1"/>
    </source>
</evidence>
<protein>
    <recommendedName>
        <fullName evidence="3">SDR family NAD(P)-dependent oxidoreductase</fullName>
    </recommendedName>
</protein>
<keyword evidence="2" id="KW-1185">Reference proteome</keyword>
<dbReference type="Pfam" id="PF00106">
    <property type="entry name" value="adh_short"/>
    <property type="match status" value="1"/>
</dbReference>
<dbReference type="InterPro" id="IPR002347">
    <property type="entry name" value="SDR_fam"/>
</dbReference>
<reference evidence="1" key="1">
    <citation type="submission" date="2021-01" db="EMBL/GenBank/DDBJ databases">
        <title>Whole genome shotgun sequence of Spirilliplanes yamanashiensis NBRC 15828.</title>
        <authorList>
            <person name="Komaki H."/>
            <person name="Tamura T."/>
        </authorList>
    </citation>
    <scope>NUCLEOTIDE SEQUENCE</scope>
    <source>
        <strain evidence="1">NBRC 15828</strain>
    </source>
</reference>
<proteinExistence type="predicted"/>